<dbReference type="AlphaFoldDB" id="A0A5J6MHL9"/>
<dbReference type="GO" id="GO:0003746">
    <property type="term" value="F:translation elongation factor activity"/>
    <property type="evidence" value="ECO:0007669"/>
    <property type="project" value="UniProtKB-KW"/>
</dbReference>
<gene>
    <name evidence="3" type="primary">greB-2</name>
    <name evidence="3" type="ORF">FRZ44_22540</name>
</gene>
<dbReference type="SUPFAM" id="SSF54534">
    <property type="entry name" value="FKBP-like"/>
    <property type="match status" value="1"/>
</dbReference>
<dbReference type="PIRSF" id="PIRSF006092">
    <property type="entry name" value="GreA_GreB"/>
    <property type="match status" value="1"/>
</dbReference>
<reference evidence="3 4" key="1">
    <citation type="submission" date="2019-08" db="EMBL/GenBank/DDBJ databases">
        <title>Hyperibacter terrae gen. nov., sp. nov. and Hyperibacter viscosus sp. nov., two new members in the family Rhodospirillaceae isolated from the rhizosphere of Hypericum perforatum.</title>
        <authorList>
            <person name="Noviana Z."/>
        </authorList>
    </citation>
    <scope>NUCLEOTIDE SEQUENCE [LARGE SCALE GENOMIC DNA]</scope>
    <source>
        <strain evidence="3 4">R5913</strain>
    </source>
</reference>
<evidence type="ECO:0000256" key="1">
    <source>
        <dbReference type="SAM" id="MobiDB-lite"/>
    </source>
</evidence>
<dbReference type="OrthoDB" id="8537952at2"/>
<evidence type="ECO:0000313" key="3">
    <source>
        <dbReference type="EMBL" id="QEX16959.1"/>
    </source>
</evidence>
<name>A0A5J6MHL9_9PROT</name>
<proteinExistence type="predicted"/>
<dbReference type="GO" id="GO:0070063">
    <property type="term" value="F:RNA polymerase binding"/>
    <property type="evidence" value="ECO:0007669"/>
    <property type="project" value="InterPro"/>
</dbReference>
<accession>A0A5J6MHL9</accession>
<organism evidence="3 4">
    <name type="scientific">Hypericibacter terrae</name>
    <dbReference type="NCBI Taxonomy" id="2602015"/>
    <lineage>
        <taxon>Bacteria</taxon>
        <taxon>Pseudomonadati</taxon>
        <taxon>Pseudomonadota</taxon>
        <taxon>Alphaproteobacteria</taxon>
        <taxon>Rhodospirillales</taxon>
        <taxon>Dongiaceae</taxon>
        <taxon>Hypericibacter</taxon>
    </lineage>
</organism>
<dbReference type="GO" id="GO:0006354">
    <property type="term" value="P:DNA-templated transcription elongation"/>
    <property type="evidence" value="ECO:0007669"/>
    <property type="project" value="TreeGrafter"/>
</dbReference>
<dbReference type="RefSeq" id="WP_151177254.1">
    <property type="nucleotide sequence ID" value="NZ_CP042906.1"/>
</dbReference>
<keyword evidence="3" id="KW-0251">Elongation factor</keyword>
<dbReference type="KEGG" id="htq:FRZ44_22540"/>
<dbReference type="PANTHER" id="PTHR30437:SF6">
    <property type="entry name" value="TRANSCRIPTION ELONGATION FACTOR GREB"/>
    <property type="match status" value="1"/>
</dbReference>
<dbReference type="PANTHER" id="PTHR30437">
    <property type="entry name" value="TRANSCRIPTION ELONGATION FACTOR GREA"/>
    <property type="match status" value="1"/>
</dbReference>
<keyword evidence="3" id="KW-0648">Protein biosynthesis</keyword>
<dbReference type="Gene3D" id="3.10.50.30">
    <property type="entry name" value="Transcription elongation factor, GreA/GreB, C-terminal domain"/>
    <property type="match status" value="1"/>
</dbReference>
<sequence>MSRAFVKEDDAELPGDDLPERPQSPHPNYVTLQGLKALQRRVEKLQEERRTLTEGGEPEMLDKEHLKLVERDLRYWQERLDKAIQIDPATQAHDKVGFSATVETVDDNDVKRTFMLVGEDEAEPKAGKISWVSPLARALSGASVGDTVLWKRPAGDLSLEILSIKYPKA</sequence>
<protein>
    <submittedName>
        <fullName evidence="3">Transcription elongation factor GreB</fullName>
    </submittedName>
</protein>
<evidence type="ECO:0000259" key="2">
    <source>
        <dbReference type="Pfam" id="PF01272"/>
    </source>
</evidence>
<dbReference type="InterPro" id="IPR023459">
    <property type="entry name" value="Tscrpt_elong_fac_GreA/B_fam"/>
</dbReference>
<dbReference type="Proteomes" id="UP000326202">
    <property type="component" value="Chromosome"/>
</dbReference>
<dbReference type="InterPro" id="IPR036953">
    <property type="entry name" value="GreA/GreB_C_sf"/>
</dbReference>
<keyword evidence="4" id="KW-1185">Reference proteome</keyword>
<dbReference type="GO" id="GO:0003677">
    <property type="term" value="F:DNA binding"/>
    <property type="evidence" value="ECO:0007669"/>
    <property type="project" value="InterPro"/>
</dbReference>
<dbReference type="Pfam" id="PF01272">
    <property type="entry name" value="GreA_GreB"/>
    <property type="match status" value="1"/>
</dbReference>
<dbReference type="FunFam" id="3.10.50.30:FF:000001">
    <property type="entry name" value="Transcription elongation factor GreA"/>
    <property type="match status" value="1"/>
</dbReference>
<dbReference type="EMBL" id="CP042906">
    <property type="protein sequence ID" value="QEX16959.1"/>
    <property type="molecule type" value="Genomic_DNA"/>
</dbReference>
<evidence type="ECO:0000313" key="4">
    <source>
        <dbReference type="Proteomes" id="UP000326202"/>
    </source>
</evidence>
<feature type="domain" description="Transcription elongation factor GreA/GreB C-terminal" evidence="2">
    <location>
        <begin position="92"/>
        <end position="166"/>
    </location>
</feature>
<dbReference type="InterPro" id="IPR001437">
    <property type="entry name" value="Tscrpt_elong_fac_GreA/B_C"/>
</dbReference>
<dbReference type="GO" id="GO:0032784">
    <property type="term" value="P:regulation of DNA-templated transcription elongation"/>
    <property type="evidence" value="ECO:0007669"/>
    <property type="project" value="InterPro"/>
</dbReference>
<feature type="region of interest" description="Disordered" evidence="1">
    <location>
        <begin position="1"/>
        <end position="29"/>
    </location>
</feature>